<dbReference type="OrthoDB" id="5811183at2759"/>
<gene>
    <name evidence="4" type="ORF">CAMP_LOCUS17788</name>
</gene>
<feature type="signal peptide" evidence="3">
    <location>
        <begin position="1"/>
        <end position="18"/>
    </location>
</feature>
<feature type="chain" id="PRO_5040420481" evidence="3">
    <location>
        <begin position="19"/>
        <end position="636"/>
    </location>
</feature>
<evidence type="ECO:0000256" key="3">
    <source>
        <dbReference type="SAM" id="SignalP"/>
    </source>
</evidence>
<keyword evidence="5" id="KW-1185">Reference proteome</keyword>
<proteinExistence type="predicted"/>
<dbReference type="Proteomes" id="UP001152747">
    <property type="component" value="Unassembled WGS sequence"/>
</dbReference>
<keyword evidence="1" id="KW-0175">Coiled coil</keyword>
<reference evidence="4" key="1">
    <citation type="submission" date="2022-11" db="EMBL/GenBank/DDBJ databases">
        <authorList>
            <person name="Kikuchi T."/>
        </authorList>
    </citation>
    <scope>NUCLEOTIDE SEQUENCE</scope>
    <source>
        <strain evidence="4">PS1010</strain>
    </source>
</reference>
<dbReference type="AlphaFoldDB" id="A0A9P1IZB2"/>
<evidence type="ECO:0000313" key="4">
    <source>
        <dbReference type="EMBL" id="CAI5455151.1"/>
    </source>
</evidence>
<feature type="region of interest" description="Disordered" evidence="2">
    <location>
        <begin position="435"/>
        <end position="456"/>
    </location>
</feature>
<organism evidence="4 5">
    <name type="scientific">Caenorhabditis angaria</name>
    <dbReference type="NCBI Taxonomy" id="860376"/>
    <lineage>
        <taxon>Eukaryota</taxon>
        <taxon>Metazoa</taxon>
        <taxon>Ecdysozoa</taxon>
        <taxon>Nematoda</taxon>
        <taxon>Chromadorea</taxon>
        <taxon>Rhabditida</taxon>
        <taxon>Rhabditina</taxon>
        <taxon>Rhabditomorpha</taxon>
        <taxon>Rhabditoidea</taxon>
        <taxon>Rhabditidae</taxon>
        <taxon>Peloderinae</taxon>
        <taxon>Caenorhabditis</taxon>
    </lineage>
</organism>
<feature type="coiled-coil region" evidence="1">
    <location>
        <begin position="269"/>
        <end position="339"/>
    </location>
</feature>
<evidence type="ECO:0000313" key="5">
    <source>
        <dbReference type="Proteomes" id="UP001152747"/>
    </source>
</evidence>
<protein>
    <submittedName>
        <fullName evidence="4">Uncharacterized protein</fullName>
    </submittedName>
</protein>
<evidence type="ECO:0000256" key="2">
    <source>
        <dbReference type="SAM" id="MobiDB-lite"/>
    </source>
</evidence>
<evidence type="ECO:0000256" key="1">
    <source>
        <dbReference type="SAM" id="Coils"/>
    </source>
</evidence>
<accession>A0A9P1IZB2</accession>
<keyword evidence="3" id="KW-0732">Signal</keyword>
<comment type="caution">
    <text evidence="4">The sequence shown here is derived from an EMBL/GenBank/DDBJ whole genome shotgun (WGS) entry which is preliminary data.</text>
</comment>
<name>A0A9P1IZB2_9PELO</name>
<dbReference type="EMBL" id="CANHGI010000006">
    <property type="protein sequence ID" value="CAI5455151.1"/>
    <property type="molecule type" value="Genomic_DNA"/>
</dbReference>
<feature type="compositionally biased region" description="Polar residues" evidence="2">
    <location>
        <begin position="435"/>
        <end position="452"/>
    </location>
</feature>
<sequence>MRIPILFTAFLACIAAEGEEATEKPALMERLVKTLPQIPNVIKGQMEGSPEELKKMISSMLGDGLLSQLVVNPMGVAENMGVPLNDLGINTTSIDQTVGKATSTEAKDSGLGNIISAFIGGGKPATTTPSVLYVDGVPVKNMDEFIRRHDLEKHGYSTKSPPTTTTPLSSEKIAEVVLNRLKSQETPVLAAPPRQGDLDSSLDMNMIDPSRVAEVNKLLRRAPQKFPASSPLDIEVGPPGFVQSLDPAIDEVVTNLRTRGGYGLSVDDVKRLQNILQTYEQTLQTKELLTKRKQLQVLSTELTEQRKRIEVQKRMEEDLRKKEKELEDAQMRMEQQLRDQLNSWHSSFGPTGQRPAAPFDLAGAAPPSPPTIETRTTPIPTTTTTESIAPEITSSHERKLSEERENIVEQQMQPVPPPQPIKISSALRHHIRYSPTQQTASEVVPPSTSVQNESDDEFLSKCDCEKISFDKMNGKWVIALASTGVAEQINNRVSDLIEKENEKLTCSRFDFNAGKQSVAAQDARLVWQFKTSSIGKMLRLRGNALTMDHESVRVQMTDFDGENFSFPFCVLKSGGGSSYDHILVTNSQGNCKDVALLVRDPQEFFDNPDKKLQRYLKSKIANKEMNSLDVVEFGDC</sequence>